<comment type="caution">
    <text evidence="7">The sequence shown here is derived from an EMBL/GenBank/DDBJ whole genome shotgun (WGS) entry which is preliminary data.</text>
</comment>
<gene>
    <name evidence="7" type="ORF">K1W69_09300</name>
</gene>
<feature type="domain" description="ABC transmembrane type-1" evidence="6">
    <location>
        <begin position="26"/>
        <end position="222"/>
    </location>
</feature>
<evidence type="ECO:0000313" key="7">
    <source>
        <dbReference type="EMBL" id="MBW8637382.1"/>
    </source>
</evidence>
<evidence type="ECO:0000259" key="6">
    <source>
        <dbReference type="PROSITE" id="PS50928"/>
    </source>
</evidence>
<dbReference type="InterPro" id="IPR035906">
    <property type="entry name" value="MetI-like_sf"/>
</dbReference>
<sequence>MQDFAASFFEAFRLVISLDPDLLEVVWLSMRVSLSAVAMAALVGFPVGAFLAVARFPGRGLLVITISALMGLPPVVVGLVVYMLLSSAGVLGPLQLLYTPTAMIIAQTILVTPIVAALARQTLEDLHDEYRDQLVLYGLGNLAQLKTLLWEGRYSLLTTLLAGFGRAVAEVGAVIIVGGNINHVTRVMTTTIALETSKGNLALALGLGFILVTIAFAVNALVFMSRAAAVRRAYA</sequence>
<dbReference type="SUPFAM" id="SSF161098">
    <property type="entry name" value="MetI-like"/>
    <property type="match status" value="1"/>
</dbReference>
<reference evidence="7" key="1">
    <citation type="submission" date="2021-08" db="EMBL/GenBank/DDBJ databases">
        <title>Hoeflea bacterium WL0058 sp. nov., isolated from the sediment.</title>
        <authorList>
            <person name="Wang L."/>
            <person name="Zhang D."/>
        </authorList>
    </citation>
    <scope>NUCLEOTIDE SEQUENCE</scope>
    <source>
        <strain evidence="7">WL0058</strain>
    </source>
</reference>
<feature type="transmembrane region" description="Helical" evidence="5">
    <location>
        <begin position="32"/>
        <end position="54"/>
    </location>
</feature>
<feature type="transmembrane region" description="Helical" evidence="5">
    <location>
        <begin position="201"/>
        <end position="223"/>
    </location>
</feature>
<dbReference type="PROSITE" id="PS50928">
    <property type="entry name" value="ABC_TM1"/>
    <property type="match status" value="1"/>
</dbReference>
<feature type="transmembrane region" description="Helical" evidence="5">
    <location>
        <begin position="61"/>
        <end position="85"/>
    </location>
</feature>
<dbReference type="EMBL" id="JAICBX010000002">
    <property type="protein sequence ID" value="MBW8637382.1"/>
    <property type="molecule type" value="Genomic_DNA"/>
</dbReference>
<feature type="transmembrane region" description="Helical" evidence="5">
    <location>
        <begin position="97"/>
        <end position="119"/>
    </location>
</feature>
<dbReference type="RefSeq" id="WP_220228090.1">
    <property type="nucleotide sequence ID" value="NZ_JAICBX010000002.1"/>
</dbReference>
<evidence type="ECO:0000256" key="2">
    <source>
        <dbReference type="ARBA" id="ARBA00022692"/>
    </source>
</evidence>
<dbReference type="Gene3D" id="1.10.3720.10">
    <property type="entry name" value="MetI-like"/>
    <property type="match status" value="1"/>
</dbReference>
<dbReference type="PANTHER" id="PTHR43632:SF1">
    <property type="entry name" value="PERMEASE COMPONENT OF TUNGSTATE ABC TRANSPORTER"/>
    <property type="match status" value="1"/>
</dbReference>
<accession>A0AAE2ZPU9</accession>
<dbReference type="GO" id="GO:0055085">
    <property type="term" value="P:transmembrane transport"/>
    <property type="evidence" value="ECO:0007669"/>
    <property type="project" value="InterPro"/>
</dbReference>
<dbReference type="CDD" id="cd06261">
    <property type="entry name" value="TM_PBP2"/>
    <property type="match status" value="1"/>
</dbReference>
<dbReference type="InterPro" id="IPR049783">
    <property type="entry name" value="ABC_perm_TupB-like"/>
</dbReference>
<proteinExistence type="predicted"/>
<dbReference type="NCBIfam" id="NF038017">
    <property type="entry name" value="ABC_perm1"/>
    <property type="match status" value="1"/>
</dbReference>
<name>A0AAE2ZPU9_9HYPH</name>
<evidence type="ECO:0000313" key="8">
    <source>
        <dbReference type="Proteomes" id="UP001196509"/>
    </source>
</evidence>
<dbReference type="GO" id="GO:0005886">
    <property type="term" value="C:plasma membrane"/>
    <property type="evidence" value="ECO:0007669"/>
    <property type="project" value="UniProtKB-SubCell"/>
</dbReference>
<feature type="transmembrane region" description="Helical" evidence="5">
    <location>
        <begin position="154"/>
        <end position="181"/>
    </location>
</feature>
<keyword evidence="3 5" id="KW-1133">Transmembrane helix</keyword>
<keyword evidence="2 5" id="KW-0812">Transmembrane</keyword>
<protein>
    <submittedName>
        <fullName evidence="7">ABC transporter permease</fullName>
    </submittedName>
</protein>
<evidence type="ECO:0000256" key="1">
    <source>
        <dbReference type="ARBA" id="ARBA00004651"/>
    </source>
</evidence>
<dbReference type="AlphaFoldDB" id="A0AAE2ZPU9"/>
<organism evidence="7 8">
    <name type="scientific">Flavimaribacter sediminis</name>
    <dbReference type="NCBI Taxonomy" id="2865987"/>
    <lineage>
        <taxon>Bacteria</taxon>
        <taxon>Pseudomonadati</taxon>
        <taxon>Pseudomonadota</taxon>
        <taxon>Alphaproteobacteria</taxon>
        <taxon>Hyphomicrobiales</taxon>
        <taxon>Rhizobiaceae</taxon>
        <taxon>Flavimaribacter</taxon>
    </lineage>
</organism>
<evidence type="ECO:0000256" key="3">
    <source>
        <dbReference type="ARBA" id="ARBA00022989"/>
    </source>
</evidence>
<comment type="subcellular location">
    <subcellularLocation>
        <location evidence="1">Cell membrane</location>
        <topology evidence="1">Multi-pass membrane protein</topology>
    </subcellularLocation>
</comment>
<dbReference type="PANTHER" id="PTHR43632">
    <property type="entry name" value="PERMEASE COMPONENT OF TUNGSTATE ABC TRANSPORTER"/>
    <property type="match status" value="1"/>
</dbReference>
<evidence type="ECO:0000256" key="4">
    <source>
        <dbReference type="ARBA" id="ARBA00023136"/>
    </source>
</evidence>
<keyword evidence="4 5" id="KW-0472">Membrane</keyword>
<keyword evidence="8" id="KW-1185">Reference proteome</keyword>
<dbReference type="InterPro" id="IPR000515">
    <property type="entry name" value="MetI-like"/>
</dbReference>
<evidence type="ECO:0000256" key="5">
    <source>
        <dbReference type="SAM" id="Phobius"/>
    </source>
</evidence>
<dbReference type="Proteomes" id="UP001196509">
    <property type="component" value="Unassembled WGS sequence"/>
</dbReference>